<dbReference type="EMBL" id="FXTI01000001">
    <property type="protein sequence ID" value="SMO42134.1"/>
    <property type="molecule type" value="Genomic_DNA"/>
</dbReference>
<dbReference type="RefSeq" id="WP_142504215.1">
    <property type="nucleotide sequence ID" value="NZ_FXTI01000001.1"/>
</dbReference>
<gene>
    <name evidence="1" type="ORF">SAMN06264849_101555</name>
</gene>
<evidence type="ECO:0000313" key="2">
    <source>
        <dbReference type="Proteomes" id="UP000315636"/>
    </source>
</evidence>
<accession>A0A521B4V8</accession>
<dbReference type="Proteomes" id="UP000315636">
    <property type="component" value="Unassembled WGS sequence"/>
</dbReference>
<sequence length="125" mass="14307">MNRLYLSSDYGAMALVAALRDLQDEGASMAAKIQQCTLWKEDIWSTPGRIYWVGCTPSNVSIYMIGTMWKPVVLERALTHILQLAGECLLEWEMIRLNHGCKNVKSWSGFVRNYPRLIRILSERG</sequence>
<name>A0A521B4V8_9BACL</name>
<organism evidence="1 2">
    <name type="scientific">Melghirimyces algeriensis</name>
    <dbReference type="NCBI Taxonomy" id="910412"/>
    <lineage>
        <taxon>Bacteria</taxon>
        <taxon>Bacillati</taxon>
        <taxon>Bacillota</taxon>
        <taxon>Bacilli</taxon>
        <taxon>Bacillales</taxon>
        <taxon>Thermoactinomycetaceae</taxon>
        <taxon>Melghirimyces</taxon>
    </lineage>
</organism>
<keyword evidence="2" id="KW-1185">Reference proteome</keyword>
<reference evidence="1 2" key="1">
    <citation type="submission" date="2017-05" db="EMBL/GenBank/DDBJ databases">
        <authorList>
            <person name="Varghese N."/>
            <person name="Submissions S."/>
        </authorList>
    </citation>
    <scope>NUCLEOTIDE SEQUENCE [LARGE SCALE GENOMIC DNA]</scope>
    <source>
        <strain evidence="1 2">DSM 45474</strain>
    </source>
</reference>
<protein>
    <submittedName>
        <fullName evidence="1">Uncharacterized protein</fullName>
    </submittedName>
</protein>
<evidence type="ECO:0000313" key="1">
    <source>
        <dbReference type="EMBL" id="SMO42134.1"/>
    </source>
</evidence>
<proteinExistence type="predicted"/>
<dbReference type="AlphaFoldDB" id="A0A521B4V8"/>
<dbReference type="OrthoDB" id="2381595at2"/>